<name>A0A926F9W0_9FIRM</name>
<keyword evidence="2" id="KW-1185">Reference proteome</keyword>
<evidence type="ECO:0000313" key="2">
    <source>
        <dbReference type="Proteomes" id="UP000647416"/>
    </source>
</evidence>
<dbReference type="EMBL" id="JACRTE010000011">
    <property type="protein sequence ID" value="MBC8596978.1"/>
    <property type="molecule type" value="Genomic_DNA"/>
</dbReference>
<dbReference type="AlphaFoldDB" id="A0A926F9W0"/>
<reference evidence="1" key="1">
    <citation type="submission" date="2020-08" db="EMBL/GenBank/DDBJ databases">
        <title>Genome public.</title>
        <authorList>
            <person name="Liu C."/>
            <person name="Sun Q."/>
        </authorList>
    </citation>
    <scope>NUCLEOTIDE SEQUENCE</scope>
    <source>
        <strain evidence="1">NSJ-50</strain>
    </source>
</reference>
<evidence type="ECO:0000313" key="1">
    <source>
        <dbReference type="EMBL" id="MBC8596978.1"/>
    </source>
</evidence>
<dbReference type="RefSeq" id="WP_262432351.1">
    <property type="nucleotide sequence ID" value="NZ_JACRTE010000011.1"/>
</dbReference>
<dbReference type="Proteomes" id="UP000647416">
    <property type="component" value="Unassembled WGS sequence"/>
</dbReference>
<accession>A0A926F9W0</accession>
<sequence>MNDKEKYPLLIGRSMIGNRRLHNTDEAADFICMSAEYGDTTITDVNGITVLTTYGMYIDKAVDTEYRDELLKALKPKQEELVGAENCLINGGEKEYAQNLDRTAEKYLKTEAYKNDFAEIRGIYNRTQENKSDEEIKQMVIGRFKTQCIKEDNTKRHQKIKAMVKEYLNSAEFETDFNTEINNYIARGEEVPPDRQIREMLNEERYQRYRREMFCEENGHSRHEVNPDIENGTSDMECNCCGGSQTIGWM</sequence>
<protein>
    <submittedName>
        <fullName evidence="1">Uncharacterized protein</fullName>
    </submittedName>
</protein>
<comment type="caution">
    <text evidence="1">The sequence shown here is derived from an EMBL/GenBank/DDBJ whole genome shotgun (WGS) entry which is preliminary data.</text>
</comment>
<proteinExistence type="predicted"/>
<organism evidence="1 2">
    <name type="scientific">Qingrenia yutianensis</name>
    <dbReference type="NCBI Taxonomy" id="2763676"/>
    <lineage>
        <taxon>Bacteria</taxon>
        <taxon>Bacillati</taxon>
        <taxon>Bacillota</taxon>
        <taxon>Clostridia</taxon>
        <taxon>Eubacteriales</taxon>
        <taxon>Oscillospiraceae</taxon>
        <taxon>Qingrenia</taxon>
    </lineage>
</organism>
<gene>
    <name evidence="1" type="ORF">H8706_08865</name>
</gene>